<dbReference type="PANTHER" id="PTHR43597">
    <property type="entry name" value="SULFUR ACCEPTOR PROTEIN CSDE"/>
    <property type="match status" value="1"/>
</dbReference>
<sequence>MGSSIARTHLSPSSPFLLTKPVNCIGTSPSHIHLNLQKPIFKKPPNSRFAHDPTSKNPSFSLSCSTIDRCAKVQPSSVSEKVQRLGFEFRSLPEPIDRVKRLLHYAAILPPFDESSRIQENRVSGCTTQVWMEVMMDRNGVMRFRVDSDSEITKGFCSCLIWLLDGAAADEVLSVKPDDLVEMNVGLPSRGNSRVNAWNNVLISMQRRTKDLVEEKGRGNLEQISSLISVNGSCSSKNQASCGLAVHELI</sequence>
<feature type="domain" description="Fe-S metabolism associated" evidence="2">
    <location>
        <begin position="88"/>
        <end position="207"/>
    </location>
</feature>
<evidence type="ECO:0000259" key="2">
    <source>
        <dbReference type="Pfam" id="PF02657"/>
    </source>
</evidence>
<dbReference type="EMBL" id="SDAM02000176">
    <property type="protein sequence ID" value="KAH6825271.1"/>
    <property type="molecule type" value="Genomic_DNA"/>
</dbReference>
<gene>
    <name evidence="3" type="ORF">C2S53_006995</name>
</gene>
<dbReference type="Pfam" id="PF02657">
    <property type="entry name" value="SufE"/>
    <property type="match status" value="1"/>
</dbReference>
<dbReference type="SUPFAM" id="SSF82649">
    <property type="entry name" value="SufE/NifU"/>
    <property type="match status" value="1"/>
</dbReference>
<evidence type="ECO:0000313" key="3">
    <source>
        <dbReference type="EMBL" id="KAH6825271.1"/>
    </source>
</evidence>
<comment type="similarity">
    <text evidence="1">Belongs to the SufE family.</text>
</comment>
<dbReference type="Gene3D" id="3.90.1010.10">
    <property type="match status" value="1"/>
</dbReference>
<reference evidence="3 4" key="1">
    <citation type="journal article" date="2021" name="Nat. Commun.">
        <title>Incipient diploidization of the medicinal plant Perilla within 10,000 years.</title>
        <authorList>
            <person name="Zhang Y."/>
            <person name="Shen Q."/>
            <person name="Leng L."/>
            <person name="Zhang D."/>
            <person name="Chen S."/>
            <person name="Shi Y."/>
            <person name="Ning Z."/>
            <person name="Chen S."/>
        </authorList>
    </citation>
    <scope>NUCLEOTIDE SEQUENCE [LARGE SCALE GENOMIC DNA]</scope>
    <source>
        <strain evidence="4">cv. PC099</strain>
    </source>
</reference>
<dbReference type="AlphaFoldDB" id="A0AAD4J192"/>
<dbReference type="InterPro" id="IPR003808">
    <property type="entry name" value="Fe-S_metab-assoc_dom"/>
</dbReference>
<evidence type="ECO:0000313" key="4">
    <source>
        <dbReference type="Proteomes" id="UP001190926"/>
    </source>
</evidence>
<dbReference type="PANTHER" id="PTHR43597:SF5">
    <property type="entry name" value="SUFE-LIKE PROTEIN 2, CHLOROPLASTIC"/>
    <property type="match status" value="1"/>
</dbReference>
<keyword evidence="4" id="KW-1185">Reference proteome</keyword>
<dbReference type="Proteomes" id="UP001190926">
    <property type="component" value="Unassembled WGS sequence"/>
</dbReference>
<accession>A0AAD4J192</accession>
<comment type="caution">
    <text evidence="3">The sequence shown here is derived from an EMBL/GenBank/DDBJ whole genome shotgun (WGS) entry which is preliminary data.</text>
</comment>
<evidence type="ECO:0000256" key="1">
    <source>
        <dbReference type="ARBA" id="ARBA00010282"/>
    </source>
</evidence>
<protein>
    <submittedName>
        <fullName evidence="3">Sulfur E2</fullName>
    </submittedName>
</protein>
<name>A0AAD4J192_PERFH</name>
<proteinExistence type="inferred from homology"/>
<organism evidence="3 4">
    <name type="scientific">Perilla frutescens var. hirtella</name>
    <name type="common">Perilla citriodora</name>
    <name type="synonym">Perilla setoyensis</name>
    <dbReference type="NCBI Taxonomy" id="608512"/>
    <lineage>
        <taxon>Eukaryota</taxon>
        <taxon>Viridiplantae</taxon>
        <taxon>Streptophyta</taxon>
        <taxon>Embryophyta</taxon>
        <taxon>Tracheophyta</taxon>
        <taxon>Spermatophyta</taxon>
        <taxon>Magnoliopsida</taxon>
        <taxon>eudicotyledons</taxon>
        <taxon>Gunneridae</taxon>
        <taxon>Pentapetalae</taxon>
        <taxon>asterids</taxon>
        <taxon>lamiids</taxon>
        <taxon>Lamiales</taxon>
        <taxon>Lamiaceae</taxon>
        <taxon>Nepetoideae</taxon>
        <taxon>Elsholtzieae</taxon>
        <taxon>Perilla</taxon>
    </lineage>
</organism>